<sequence length="123" mass="13772">MYTFRRPRGNATRQNFVTLPVRHVAGNRGLYSIGLKMYTIVTENCQQRKFKPVGRDFDGDVVSQEFRDVKAEILSDRLSQSVTCYKLLASGISPKSTESVHTTLTSDIALSVTRHISRSGFGT</sequence>
<accession>A0A4Y2EPA0</accession>
<gene>
    <name evidence="1" type="ORF">AVEN_58919_1</name>
</gene>
<dbReference type="AlphaFoldDB" id="A0A4Y2EPA0"/>
<evidence type="ECO:0000313" key="2">
    <source>
        <dbReference type="Proteomes" id="UP000499080"/>
    </source>
</evidence>
<reference evidence="1 2" key="1">
    <citation type="journal article" date="2019" name="Sci. Rep.">
        <title>Orb-weaving spider Araneus ventricosus genome elucidates the spidroin gene catalogue.</title>
        <authorList>
            <person name="Kono N."/>
            <person name="Nakamura H."/>
            <person name="Ohtoshi R."/>
            <person name="Moran D.A.P."/>
            <person name="Shinohara A."/>
            <person name="Yoshida Y."/>
            <person name="Fujiwara M."/>
            <person name="Mori M."/>
            <person name="Tomita M."/>
            <person name="Arakawa K."/>
        </authorList>
    </citation>
    <scope>NUCLEOTIDE SEQUENCE [LARGE SCALE GENOMIC DNA]</scope>
</reference>
<comment type="caution">
    <text evidence="1">The sequence shown here is derived from an EMBL/GenBank/DDBJ whole genome shotgun (WGS) entry which is preliminary data.</text>
</comment>
<keyword evidence="2" id="KW-1185">Reference proteome</keyword>
<dbReference type="EMBL" id="BGPR01000676">
    <property type="protein sequence ID" value="GBM31123.1"/>
    <property type="molecule type" value="Genomic_DNA"/>
</dbReference>
<proteinExistence type="predicted"/>
<evidence type="ECO:0000313" key="1">
    <source>
        <dbReference type="EMBL" id="GBM31123.1"/>
    </source>
</evidence>
<dbReference type="Proteomes" id="UP000499080">
    <property type="component" value="Unassembled WGS sequence"/>
</dbReference>
<protein>
    <submittedName>
        <fullName evidence="1">Uncharacterized protein</fullName>
    </submittedName>
</protein>
<organism evidence="1 2">
    <name type="scientific">Araneus ventricosus</name>
    <name type="common">Orbweaver spider</name>
    <name type="synonym">Epeira ventricosa</name>
    <dbReference type="NCBI Taxonomy" id="182803"/>
    <lineage>
        <taxon>Eukaryota</taxon>
        <taxon>Metazoa</taxon>
        <taxon>Ecdysozoa</taxon>
        <taxon>Arthropoda</taxon>
        <taxon>Chelicerata</taxon>
        <taxon>Arachnida</taxon>
        <taxon>Araneae</taxon>
        <taxon>Araneomorphae</taxon>
        <taxon>Entelegynae</taxon>
        <taxon>Araneoidea</taxon>
        <taxon>Araneidae</taxon>
        <taxon>Araneus</taxon>
    </lineage>
</organism>
<name>A0A4Y2EPA0_ARAVE</name>